<evidence type="ECO:0000259" key="1">
    <source>
        <dbReference type="Pfam" id="PF08772"/>
    </source>
</evidence>
<dbReference type="GO" id="GO:0030688">
    <property type="term" value="C:preribosome, small subunit precursor"/>
    <property type="evidence" value="ECO:0007669"/>
    <property type="project" value="TreeGrafter"/>
</dbReference>
<feature type="non-terminal residue" evidence="2">
    <location>
        <position position="235"/>
    </location>
</feature>
<organism evidence="2 3">
    <name type="scientific">Halocaridina rubra</name>
    <name type="common">Hawaiian red shrimp</name>
    <dbReference type="NCBI Taxonomy" id="373956"/>
    <lineage>
        <taxon>Eukaryota</taxon>
        <taxon>Metazoa</taxon>
        <taxon>Ecdysozoa</taxon>
        <taxon>Arthropoda</taxon>
        <taxon>Crustacea</taxon>
        <taxon>Multicrustacea</taxon>
        <taxon>Malacostraca</taxon>
        <taxon>Eumalacostraca</taxon>
        <taxon>Eucarida</taxon>
        <taxon>Decapoda</taxon>
        <taxon>Pleocyemata</taxon>
        <taxon>Caridea</taxon>
        <taxon>Atyoidea</taxon>
        <taxon>Atyidae</taxon>
        <taxon>Halocaridina</taxon>
    </lineage>
</organism>
<proteinExistence type="predicted"/>
<dbReference type="GO" id="GO:0030490">
    <property type="term" value="P:maturation of SSU-rRNA"/>
    <property type="evidence" value="ECO:0007669"/>
    <property type="project" value="TreeGrafter"/>
</dbReference>
<dbReference type="Pfam" id="PF08772">
    <property type="entry name" value="Zn_ribbon_NOB1"/>
    <property type="match status" value="1"/>
</dbReference>
<protein>
    <submittedName>
        <fullName evidence="2">Nin1 binding protein</fullName>
    </submittedName>
</protein>
<dbReference type="InterPro" id="IPR036283">
    <property type="entry name" value="NOB1_Zf-like_sf"/>
</dbReference>
<reference evidence="2 3" key="1">
    <citation type="submission" date="2023-11" db="EMBL/GenBank/DDBJ databases">
        <title>Halocaridina rubra genome assembly.</title>
        <authorList>
            <person name="Smith C."/>
        </authorList>
    </citation>
    <scope>NUCLEOTIDE SEQUENCE [LARGE SCALE GENOMIC DNA]</scope>
    <source>
        <strain evidence="2">EP-1</strain>
        <tissue evidence="2">Whole</tissue>
    </source>
</reference>
<dbReference type="GO" id="GO:0004521">
    <property type="term" value="F:RNA endonuclease activity"/>
    <property type="evidence" value="ECO:0007669"/>
    <property type="project" value="TreeGrafter"/>
</dbReference>
<dbReference type="PANTHER" id="PTHR12814:SF2">
    <property type="entry name" value="RNA-BINDING PROTEIN NOB1"/>
    <property type="match status" value="1"/>
</dbReference>
<comment type="caution">
    <text evidence="2">The sequence shown here is derived from an EMBL/GenBank/DDBJ whole genome shotgun (WGS) entry which is preliminary data.</text>
</comment>
<dbReference type="PANTHER" id="PTHR12814">
    <property type="entry name" value="RNA-BINDING PROTEIN NOB1"/>
    <property type="match status" value="1"/>
</dbReference>
<dbReference type="InterPro" id="IPR039907">
    <property type="entry name" value="NOB1"/>
</dbReference>
<dbReference type="Proteomes" id="UP001381693">
    <property type="component" value="Unassembled WGS sequence"/>
</dbReference>
<gene>
    <name evidence="2" type="primary">NOB1</name>
    <name evidence="2" type="ORF">SK128_025872</name>
</gene>
<evidence type="ECO:0000313" key="3">
    <source>
        <dbReference type="Proteomes" id="UP001381693"/>
    </source>
</evidence>
<dbReference type="InterPro" id="IPR014881">
    <property type="entry name" value="NOB1_Zn-bd"/>
</dbReference>
<name>A0AAN8ZZ55_HALRR</name>
<keyword evidence="3" id="KW-1185">Reference proteome</keyword>
<evidence type="ECO:0000313" key="2">
    <source>
        <dbReference type="EMBL" id="KAK7074136.1"/>
    </source>
</evidence>
<dbReference type="SUPFAM" id="SSF144206">
    <property type="entry name" value="NOB1 zinc finger-like"/>
    <property type="match status" value="1"/>
</dbReference>
<accession>A0AAN8ZZ55</accession>
<dbReference type="EMBL" id="JAXCGZ010011788">
    <property type="protein sequence ID" value="KAK7074136.1"/>
    <property type="molecule type" value="Genomic_DNA"/>
</dbReference>
<dbReference type="Gene3D" id="6.20.210.10">
    <property type="entry name" value="Nin one binding (NOB1), Zn-ribbon-like"/>
    <property type="match status" value="1"/>
</dbReference>
<sequence>MIDTSRKLRPRIKSWEIIRKAGDDNSILEDESCHYDGDCEGDDDITNEIHLEVENKEQDTNDGGVHDDEGWITPSNIKYHRLRNNENIPASQCRDGSVLVACITADFAMQNTLRHIGLSVMGVDGKLIWQIRTFILRCYACFKTTSDMAKLFCPNCGNKTLKRVSVTVNPDGTQKIWINYKKPINTRGMIFSLPKPRGGQHARNPILVADQKEVRLFSSKMSKKKVNPLHEDYDP</sequence>
<dbReference type="AlphaFoldDB" id="A0AAN8ZZ55"/>
<feature type="domain" description="Nin one binding (NOB1) Zn-ribbon-like" evidence="1">
    <location>
        <begin position="128"/>
        <end position="199"/>
    </location>
</feature>